<protein>
    <submittedName>
        <fullName evidence="3">Uncharacterized protein</fullName>
    </submittedName>
</protein>
<proteinExistence type="inferred from homology"/>
<dbReference type="HOGENOM" id="CLU_040416_0_2_1"/>
<sequence length="240" mass="25804">MSTAKLLPQRTCIAPGALDTPVHTFLADKRVILASASPRRSEILRQIGLAPEIIPSTFSENLPHDSFADDELGLGAYAVATASEKALEVYLRLVEQSPEDAPDLVIGADTVVLLDHAILEKPGTKAENMRMLLELNGRTHQVATGIVLVIPCLTSPGYVIKTLLETTTVEFAENPTEVLQAYVNSEEGLDRAGGYAIQGKASVLVRSISGDYSNVVGLPGAALFHWLYELIANEELDLLS</sequence>
<dbReference type="InterPro" id="IPR029001">
    <property type="entry name" value="ITPase-like_fam"/>
</dbReference>
<dbReference type="InParanoid" id="G7E4I1"/>
<dbReference type="HAMAP" id="MF_00528">
    <property type="entry name" value="Maf"/>
    <property type="match status" value="1"/>
</dbReference>
<dbReference type="Pfam" id="PF02545">
    <property type="entry name" value="Maf"/>
    <property type="match status" value="1"/>
</dbReference>
<dbReference type="PIRSF" id="PIRSF006305">
    <property type="entry name" value="Maf"/>
    <property type="match status" value="1"/>
</dbReference>
<dbReference type="eggNOG" id="KOG1509">
    <property type="taxonomic scope" value="Eukaryota"/>
</dbReference>
<reference evidence="3 4" key="1">
    <citation type="journal article" date="2011" name="J. Gen. Appl. Microbiol.">
        <title>Draft genome sequencing of the enigmatic basidiomycete Mixia osmundae.</title>
        <authorList>
            <person name="Nishida H."/>
            <person name="Nagatsuka Y."/>
            <person name="Sugiyama J."/>
        </authorList>
    </citation>
    <scope>NUCLEOTIDE SEQUENCE [LARGE SCALE GENOMIC DNA]</scope>
    <source>
        <strain evidence="4">CBS 9802 / IAM 14324 / JCM 22182 / KY 12970</strain>
    </source>
</reference>
<keyword evidence="4" id="KW-1185">Reference proteome</keyword>
<dbReference type="OrthoDB" id="10267058at2759"/>
<dbReference type="Gene3D" id="3.90.950.10">
    <property type="match status" value="1"/>
</dbReference>
<dbReference type="OMA" id="VIGCDSV"/>
<evidence type="ECO:0000256" key="2">
    <source>
        <dbReference type="ARBA" id="ARBA00022801"/>
    </source>
</evidence>
<organism evidence="3 4">
    <name type="scientific">Mixia osmundae (strain CBS 9802 / IAM 14324 / JCM 22182 / KY 12970)</name>
    <dbReference type="NCBI Taxonomy" id="764103"/>
    <lineage>
        <taxon>Eukaryota</taxon>
        <taxon>Fungi</taxon>
        <taxon>Dikarya</taxon>
        <taxon>Basidiomycota</taxon>
        <taxon>Pucciniomycotina</taxon>
        <taxon>Mixiomycetes</taxon>
        <taxon>Mixiales</taxon>
        <taxon>Mixiaceae</taxon>
        <taxon>Mixia</taxon>
    </lineage>
</organism>
<keyword evidence="2" id="KW-0378">Hydrolase</keyword>
<dbReference type="SUPFAM" id="SSF52972">
    <property type="entry name" value="ITPase-like"/>
    <property type="match status" value="1"/>
</dbReference>
<dbReference type="Proteomes" id="UP000009131">
    <property type="component" value="Unassembled WGS sequence"/>
</dbReference>
<dbReference type="EMBL" id="BABT02000134">
    <property type="protein sequence ID" value="GAA97741.1"/>
    <property type="molecule type" value="Genomic_DNA"/>
</dbReference>
<dbReference type="InterPro" id="IPR003697">
    <property type="entry name" value="Maf-like"/>
</dbReference>
<dbReference type="PANTHER" id="PTHR43213:SF5">
    <property type="entry name" value="BIFUNCTIONAL DTTP_UTP PYROPHOSPHATASE_METHYLTRANSFERASE PROTEIN-RELATED"/>
    <property type="match status" value="1"/>
</dbReference>
<evidence type="ECO:0000313" key="4">
    <source>
        <dbReference type="Proteomes" id="UP000009131"/>
    </source>
</evidence>
<accession>G7E4I1</accession>
<evidence type="ECO:0000313" key="3">
    <source>
        <dbReference type="EMBL" id="GAA97741.1"/>
    </source>
</evidence>
<dbReference type="GO" id="GO:0047429">
    <property type="term" value="F:nucleoside triphosphate diphosphatase activity"/>
    <property type="evidence" value="ECO:0007669"/>
    <property type="project" value="InterPro"/>
</dbReference>
<evidence type="ECO:0000256" key="1">
    <source>
        <dbReference type="ARBA" id="ARBA00001968"/>
    </source>
</evidence>
<dbReference type="AlphaFoldDB" id="G7E4I1"/>
<dbReference type="CDD" id="cd00555">
    <property type="entry name" value="Maf"/>
    <property type="match status" value="1"/>
</dbReference>
<dbReference type="PANTHER" id="PTHR43213">
    <property type="entry name" value="BIFUNCTIONAL DTTP/UTP PYROPHOSPHATASE/METHYLTRANSFERASE PROTEIN-RELATED"/>
    <property type="match status" value="1"/>
</dbReference>
<name>G7E4I1_MIXOS</name>
<dbReference type="FunCoup" id="G7E4I1">
    <property type="interactions" value="40"/>
</dbReference>
<comment type="cofactor">
    <cofactor evidence="1">
        <name>a divalent metal cation</name>
        <dbReference type="ChEBI" id="CHEBI:60240"/>
    </cofactor>
</comment>
<comment type="caution">
    <text evidence="3">The sequence shown here is derived from an EMBL/GenBank/DDBJ whole genome shotgun (WGS) entry which is preliminary data.</text>
</comment>
<dbReference type="RefSeq" id="XP_014564804.1">
    <property type="nucleotide sequence ID" value="XM_014709318.1"/>
</dbReference>
<gene>
    <name evidence="3" type="primary">Mo04420</name>
    <name evidence="3" type="ORF">E5Q_04420</name>
</gene>
<dbReference type="STRING" id="764103.G7E4I1"/>
<reference evidence="3 4" key="2">
    <citation type="journal article" date="2012" name="Open Biol.">
        <title>Characteristics of nucleosomes and linker DNA regions on the genome of the basidiomycete Mixia osmundae revealed by mono- and dinucleosome mapping.</title>
        <authorList>
            <person name="Nishida H."/>
            <person name="Kondo S."/>
            <person name="Matsumoto T."/>
            <person name="Suzuki Y."/>
            <person name="Yoshikawa H."/>
            <person name="Taylor T.D."/>
            <person name="Sugiyama J."/>
        </authorList>
    </citation>
    <scope>NUCLEOTIDE SEQUENCE [LARGE SCALE GENOMIC DNA]</scope>
    <source>
        <strain evidence="4">CBS 9802 / IAM 14324 / JCM 22182 / KY 12970</strain>
    </source>
</reference>
<dbReference type="NCBIfam" id="TIGR00172">
    <property type="entry name" value="maf"/>
    <property type="match status" value="1"/>
</dbReference>